<dbReference type="GO" id="GO:0016485">
    <property type="term" value="P:protein processing"/>
    <property type="evidence" value="ECO:0007669"/>
    <property type="project" value="TreeGrafter"/>
</dbReference>
<keyword evidence="2 5" id="KW-0645">Protease</keyword>
<dbReference type="GO" id="GO:0004190">
    <property type="term" value="F:aspartic-type endopeptidase activity"/>
    <property type="evidence" value="ECO:0007669"/>
    <property type="project" value="UniProtKB-KW"/>
</dbReference>
<dbReference type="PANTHER" id="PTHR30302">
    <property type="entry name" value="HYDROGENASE 1 MATURATION PROTEASE"/>
    <property type="match status" value="1"/>
</dbReference>
<dbReference type="NCBIfam" id="TIGR00072">
    <property type="entry name" value="hydrog_prot"/>
    <property type="match status" value="1"/>
</dbReference>
<reference evidence="5" key="1">
    <citation type="journal article" date="2020" name="mSystems">
        <title>Genome- and Community-Level Interaction Insights into Carbon Utilization and Element Cycling Functions of Hydrothermarchaeota in Hydrothermal Sediment.</title>
        <authorList>
            <person name="Zhou Z."/>
            <person name="Liu Y."/>
            <person name="Xu W."/>
            <person name="Pan J."/>
            <person name="Luo Z.H."/>
            <person name="Li M."/>
        </authorList>
    </citation>
    <scope>NUCLEOTIDE SEQUENCE [LARGE SCALE GENOMIC DNA]</scope>
    <source>
        <strain evidence="5">SpSt-1116</strain>
    </source>
</reference>
<dbReference type="AlphaFoldDB" id="A0A7J3ZKS0"/>
<evidence type="ECO:0000256" key="2">
    <source>
        <dbReference type="ARBA" id="ARBA00022670"/>
    </source>
</evidence>
<dbReference type="PANTHER" id="PTHR30302:SF1">
    <property type="entry name" value="HYDROGENASE 2 MATURATION PROTEASE"/>
    <property type="match status" value="1"/>
</dbReference>
<dbReference type="Gene3D" id="3.40.50.1450">
    <property type="entry name" value="HybD-like"/>
    <property type="match status" value="1"/>
</dbReference>
<dbReference type="PRINTS" id="PR00446">
    <property type="entry name" value="HYDRGNUPTAKE"/>
</dbReference>
<comment type="caution">
    <text evidence="5">The sequence shown here is derived from an EMBL/GenBank/DDBJ whole genome shotgun (WGS) entry which is preliminary data.</text>
</comment>
<organism evidence="5">
    <name type="scientific">Fervidicoccus fontis</name>
    <dbReference type="NCBI Taxonomy" id="683846"/>
    <lineage>
        <taxon>Archaea</taxon>
        <taxon>Thermoproteota</taxon>
        <taxon>Thermoprotei</taxon>
        <taxon>Fervidicoccales</taxon>
        <taxon>Fervidicoccaceae</taxon>
        <taxon>Fervidicoccus</taxon>
    </lineage>
</organism>
<keyword evidence="4" id="KW-0378">Hydrolase</keyword>
<dbReference type="InterPro" id="IPR023430">
    <property type="entry name" value="Pept_HybD-like_dom_sf"/>
</dbReference>
<comment type="similarity">
    <text evidence="1">Belongs to the peptidase A31 family.</text>
</comment>
<evidence type="ECO:0000256" key="4">
    <source>
        <dbReference type="ARBA" id="ARBA00022801"/>
    </source>
</evidence>
<keyword evidence="3" id="KW-0064">Aspartyl protease</keyword>
<dbReference type="Pfam" id="PF01750">
    <property type="entry name" value="HycI"/>
    <property type="match status" value="1"/>
</dbReference>
<gene>
    <name evidence="5" type="ORF">ENM78_04090</name>
</gene>
<sequence length="164" mass="17951">MLVESARKKLVIIGIGNLLLSDEGVGVHVVSELKRFELPAYVEVYDGATLGLEILSLMEGASKAIIVDAVRGGGKPGTIYRFNLRDFEYETNVLRMTSMHHLDFATALKLGEGAYSLPEEVIVIGIEPSRIDVGLELSDEVRAAIPEVLKIILEEIHSFSKGQE</sequence>
<dbReference type="CDD" id="cd06062">
    <property type="entry name" value="H2MP_MemB-H2up"/>
    <property type="match status" value="1"/>
</dbReference>
<protein>
    <submittedName>
        <fullName evidence="5">Hydrogenase maturation protease</fullName>
    </submittedName>
</protein>
<dbReference type="GO" id="GO:0008047">
    <property type="term" value="F:enzyme activator activity"/>
    <property type="evidence" value="ECO:0007669"/>
    <property type="project" value="InterPro"/>
</dbReference>
<accession>A0A7J3ZKS0</accession>
<evidence type="ECO:0000256" key="3">
    <source>
        <dbReference type="ARBA" id="ARBA00022750"/>
    </source>
</evidence>
<dbReference type="SUPFAM" id="SSF53163">
    <property type="entry name" value="HybD-like"/>
    <property type="match status" value="1"/>
</dbReference>
<name>A0A7J3ZKS0_9CREN</name>
<dbReference type="EMBL" id="DRZC01000057">
    <property type="protein sequence ID" value="HHQ80614.1"/>
    <property type="molecule type" value="Genomic_DNA"/>
</dbReference>
<dbReference type="InterPro" id="IPR000671">
    <property type="entry name" value="Peptidase_A31"/>
</dbReference>
<evidence type="ECO:0000256" key="1">
    <source>
        <dbReference type="ARBA" id="ARBA00006814"/>
    </source>
</evidence>
<evidence type="ECO:0000313" key="5">
    <source>
        <dbReference type="EMBL" id="HHQ80614.1"/>
    </source>
</evidence>
<proteinExistence type="inferred from homology"/>